<comment type="caution">
    <text evidence="3">The sequence shown here is derived from an EMBL/GenBank/DDBJ whole genome shotgun (WGS) entry which is preliminary data.</text>
</comment>
<dbReference type="RefSeq" id="WP_069153938.1">
    <property type="nucleotide sequence ID" value="NZ_MCGH01000003.1"/>
</dbReference>
<sequence>MKKVMERTKGNIFCRLPALLLCVLLLSACGSGDKAEAASGDPGASAASVENTGEAVSEPVASAEAPEGISSSEAQETASGQTSASKDRLDGTIEEIDSSSFRVSETFTEDLGEDGLLAVSPADPDPTAFIEVTYTEDTVFTICSSSDMGITSTNSEATAADLEIGRSMYATGTRNGSVFHAEEITIYHFD</sequence>
<feature type="signal peptide" evidence="2">
    <location>
        <begin position="1"/>
        <end position="28"/>
    </location>
</feature>
<name>A0A1E3A402_9FIRM</name>
<evidence type="ECO:0000256" key="1">
    <source>
        <dbReference type="SAM" id="MobiDB-lite"/>
    </source>
</evidence>
<accession>A0A1E3A402</accession>
<dbReference type="PROSITE" id="PS51257">
    <property type="entry name" value="PROKAR_LIPOPROTEIN"/>
    <property type="match status" value="1"/>
</dbReference>
<dbReference type="EMBL" id="MCGH01000003">
    <property type="protein sequence ID" value="ODM03480.1"/>
    <property type="molecule type" value="Genomic_DNA"/>
</dbReference>
<keyword evidence="2" id="KW-0732">Signal</keyword>
<feature type="compositionally biased region" description="Low complexity" evidence="1">
    <location>
        <begin position="35"/>
        <end position="67"/>
    </location>
</feature>
<feature type="compositionally biased region" description="Polar residues" evidence="1">
    <location>
        <begin position="69"/>
        <end position="84"/>
    </location>
</feature>
<evidence type="ECO:0000313" key="3">
    <source>
        <dbReference type="EMBL" id="ODM03480.1"/>
    </source>
</evidence>
<evidence type="ECO:0000256" key="2">
    <source>
        <dbReference type="SAM" id="SignalP"/>
    </source>
</evidence>
<gene>
    <name evidence="3" type="ORF">BEI61_04276</name>
</gene>
<evidence type="ECO:0000313" key="4">
    <source>
        <dbReference type="Proteomes" id="UP000094067"/>
    </source>
</evidence>
<dbReference type="Proteomes" id="UP000094067">
    <property type="component" value="Unassembled WGS sequence"/>
</dbReference>
<feature type="region of interest" description="Disordered" evidence="1">
    <location>
        <begin position="35"/>
        <end position="91"/>
    </location>
</feature>
<reference evidence="3 4" key="1">
    <citation type="submission" date="2016-07" db="EMBL/GenBank/DDBJ databases">
        <title>Characterization of isolates of Eisenbergiella tayi derived from blood cultures, using whole genome sequencing.</title>
        <authorList>
            <person name="Burdz T."/>
            <person name="Wiebe D."/>
            <person name="Huynh C."/>
            <person name="Bernard K."/>
        </authorList>
    </citation>
    <scope>NUCLEOTIDE SEQUENCE [LARGE SCALE GENOMIC DNA]</scope>
    <source>
        <strain evidence="3 4">NML 110608</strain>
    </source>
</reference>
<proteinExistence type="predicted"/>
<dbReference type="AlphaFoldDB" id="A0A1E3A402"/>
<protein>
    <submittedName>
        <fullName evidence="3">Uncharacterized protein</fullName>
    </submittedName>
</protein>
<organism evidence="3 4">
    <name type="scientific">Eisenbergiella tayi</name>
    <dbReference type="NCBI Taxonomy" id="1432052"/>
    <lineage>
        <taxon>Bacteria</taxon>
        <taxon>Bacillati</taxon>
        <taxon>Bacillota</taxon>
        <taxon>Clostridia</taxon>
        <taxon>Lachnospirales</taxon>
        <taxon>Lachnospiraceae</taxon>
        <taxon>Eisenbergiella</taxon>
    </lineage>
</organism>
<feature type="chain" id="PRO_5039031940" evidence="2">
    <location>
        <begin position="29"/>
        <end position="190"/>
    </location>
</feature>